<comment type="caution">
    <text evidence="2">The sequence shown here is derived from an EMBL/GenBank/DDBJ whole genome shotgun (WGS) entry which is preliminary data.</text>
</comment>
<reference evidence="2" key="1">
    <citation type="journal article" date="2014" name="Int. J. Syst. Evol. Microbiol.">
        <title>Complete genome sequence of Corynebacterium casei LMG S-19264T (=DSM 44701T), isolated from a smear-ripened cheese.</title>
        <authorList>
            <consortium name="US DOE Joint Genome Institute (JGI-PGF)"/>
            <person name="Walter F."/>
            <person name="Albersmeier A."/>
            <person name="Kalinowski J."/>
            <person name="Ruckert C."/>
        </authorList>
    </citation>
    <scope>NUCLEOTIDE SEQUENCE</scope>
    <source>
        <strain evidence="2">JCM 14719</strain>
    </source>
</reference>
<dbReference type="InterPro" id="IPR050229">
    <property type="entry name" value="GlpE_sulfurtransferase"/>
</dbReference>
<sequence length="135" mass="15033">MPTRIVWIALLGLLLVVVMGMVVVVAQQTGSRSSTAWESLSPEALENELGKSEMVIVDLREPELYRNGHIPGAINIPFYTFQARYRELDSKKRIVFVCHTGPMGEASAQFLVEKGYARVANLEGGMARWRGPVTR</sequence>
<reference evidence="2" key="2">
    <citation type="submission" date="2020-09" db="EMBL/GenBank/DDBJ databases">
        <authorList>
            <person name="Sun Q."/>
            <person name="Ohkuma M."/>
        </authorList>
    </citation>
    <scope>NUCLEOTIDE SEQUENCE</scope>
    <source>
        <strain evidence="2">JCM 14719</strain>
    </source>
</reference>
<dbReference type="Pfam" id="PF00581">
    <property type="entry name" value="Rhodanese"/>
    <property type="match status" value="1"/>
</dbReference>
<dbReference type="PANTHER" id="PTHR43031">
    <property type="entry name" value="FAD-DEPENDENT OXIDOREDUCTASE"/>
    <property type="match status" value="1"/>
</dbReference>
<dbReference type="EMBL" id="BMOF01000011">
    <property type="protein sequence ID" value="GGJ96808.1"/>
    <property type="molecule type" value="Genomic_DNA"/>
</dbReference>
<dbReference type="PROSITE" id="PS50206">
    <property type="entry name" value="RHODANESE_3"/>
    <property type="match status" value="1"/>
</dbReference>
<organism evidence="2 3">
    <name type="scientific">Calditerricola satsumensis</name>
    <dbReference type="NCBI Taxonomy" id="373054"/>
    <lineage>
        <taxon>Bacteria</taxon>
        <taxon>Bacillati</taxon>
        <taxon>Bacillota</taxon>
        <taxon>Bacilli</taxon>
        <taxon>Bacillales</taxon>
        <taxon>Bacillaceae</taxon>
        <taxon>Calditerricola</taxon>
    </lineage>
</organism>
<evidence type="ECO:0000313" key="2">
    <source>
        <dbReference type="EMBL" id="GGJ96808.1"/>
    </source>
</evidence>
<dbReference type="InterPro" id="IPR036873">
    <property type="entry name" value="Rhodanese-like_dom_sf"/>
</dbReference>
<dbReference type="PANTHER" id="PTHR43031:SF1">
    <property type="entry name" value="PYRIDINE NUCLEOTIDE-DISULPHIDE OXIDOREDUCTASE"/>
    <property type="match status" value="1"/>
</dbReference>
<feature type="domain" description="Rhodanese" evidence="1">
    <location>
        <begin position="50"/>
        <end position="135"/>
    </location>
</feature>
<dbReference type="Gene3D" id="3.40.250.10">
    <property type="entry name" value="Rhodanese-like domain"/>
    <property type="match status" value="1"/>
</dbReference>
<dbReference type="PROSITE" id="PS00380">
    <property type="entry name" value="RHODANESE_1"/>
    <property type="match status" value="1"/>
</dbReference>
<name>A0A8J3BAE2_9BACI</name>
<keyword evidence="3" id="KW-1185">Reference proteome</keyword>
<dbReference type="GO" id="GO:0004792">
    <property type="term" value="F:thiosulfate-cyanide sulfurtransferase activity"/>
    <property type="evidence" value="ECO:0007669"/>
    <property type="project" value="InterPro"/>
</dbReference>
<dbReference type="SMART" id="SM00450">
    <property type="entry name" value="RHOD"/>
    <property type="match status" value="1"/>
</dbReference>
<dbReference type="CDD" id="cd00158">
    <property type="entry name" value="RHOD"/>
    <property type="match status" value="1"/>
</dbReference>
<dbReference type="Proteomes" id="UP000637720">
    <property type="component" value="Unassembled WGS sequence"/>
</dbReference>
<dbReference type="InterPro" id="IPR001763">
    <property type="entry name" value="Rhodanese-like_dom"/>
</dbReference>
<protein>
    <recommendedName>
        <fullName evidence="1">Rhodanese domain-containing protein</fullName>
    </recommendedName>
</protein>
<evidence type="ECO:0000313" key="3">
    <source>
        <dbReference type="Proteomes" id="UP000637720"/>
    </source>
</evidence>
<dbReference type="RefSeq" id="WP_054670209.1">
    <property type="nucleotide sequence ID" value="NZ_BMOF01000011.1"/>
</dbReference>
<gene>
    <name evidence="2" type="ORF">GCM10007043_08260</name>
</gene>
<proteinExistence type="predicted"/>
<evidence type="ECO:0000259" key="1">
    <source>
        <dbReference type="PROSITE" id="PS50206"/>
    </source>
</evidence>
<accession>A0A8J3BAE2</accession>
<dbReference type="AlphaFoldDB" id="A0A8J3BAE2"/>
<dbReference type="SUPFAM" id="SSF52821">
    <property type="entry name" value="Rhodanese/Cell cycle control phosphatase"/>
    <property type="match status" value="1"/>
</dbReference>
<dbReference type="InterPro" id="IPR001307">
    <property type="entry name" value="Thiosulphate_STrfase_CS"/>
</dbReference>